<dbReference type="RefSeq" id="XP_062658586.1">
    <property type="nucleotide sequence ID" value="XM_062804244.1"/>
</dbReference>
<dbReference type="Proteomes" id="UP001278766">
    <property type="component" value="Unassembled WGS sequence"/>
</dbReference>
<dbReference type="AlphaFoldDB" id="A0AAE0HEH4"/>
<dbReference type="GeneID" id="87841192"/>
<comment type="caution">
    <text evidence="2">The sequence shown here is derived from an EMBL/GenBank/DDBJ whole genome shotgun (WGS) entry which is preliminary data.</text>
</comment>
<gene>
    <name evidence="2" type="ORF">B0H64DRAFT_402524</name>
</gene>
<reference evidence="2" key="1">
    <citation type="journal article" date="2023" name="Mol. Phylogenet. Evol.">
        <title>Genome-scale phylogeny and comparative genomics of the fungal order Sordariales.</title>
        <authorList>
            <person name="Hensen N."/>
            <person name="Bonometti L."/>
            <person name="Westerberg I."/>
            <person name="Brannstrom I.O."/>
            <person name="Guillou S."/>
            <person name="Cros-Aarteil S."/>
            <person name="Calhoun S."/>
            <person name="Haridas S."/>
            <person name="Kuo A."/>
            <person name="Mondo S."/>
            <person name="Pangilinan J."/>
            <person name="Riley R."/>
            <person name="LaButti K."/>
            <person name="Andreopoulos B."/>
            <person name="Lipzen A."/>
            <person name="Chen C."/>
            <person name="Yan M."/>
            <person name="Daum C."/>
            <person name="Ng V."/>
            <person name="Clum A."/>
            <person name="Steindorff A."/>
            <person name="Ohm R.A."/>
            <person name="Martin F."/>
            <person name="Silar P."/>
            <person name="Natvig D.O."/>
            <person name="Lalanne C."/>
            <person name="Gautier V."/>
            <person name="Ament-Velasquez S.L."/>
            <person name="Kruys A."/>
            <person name="Hutchinson M.I."/>
            <person name="Powell A.J."/>
            <person name="Barry K."/>
            <person name="Miller A.N."/>
            <person name="Grigoriev I.V."/>
            <person name="Debuchy R."/>
            <person name="Gladieux P."/>
            <person name="Hiltunen Thoren M."/>
            <person name="Johannesson H."/>
        </authorList>
    </citation>
    <scope>NUCLEOTIDE SEQUENCE</scope>
    <source>
        <strain evidence="2">CBS 168.71</strain>
    </source>
</reference>
<evidence type="ECO:0000313" key="2">
    <source>
        <dbReference type="EMBL" id="KAK3295072.1"/>
    </source>
</evidence>
<evidence type="ECO:0000256" key="1">
    <source>
        <dbReference type="SAM" id="MobiDB-lite"/>
    </source>
</evidence>
<keyword evidence="3" id="KW-1185">Reference proteome</keyword>
<accession>A0AAE0HEH4</accession>
<evidence type="ECO:0000313" key="3">
    <source>
        <dbReference type="Proteomes" id="UP001278766"/>
    </source>
</evidence>
<sequence>MDALPTLVANTSHDGNSSKHGLPDGLLDTLSPLLGFQLNPLMKLFTLLHEIIESPLGIDLTYILILVW</sequence>
<proteinExistence type="predicted"/>
<name>A0AAE0HEH4_9PEZI</name>
<feature type="compositionally biased region" description="Polar residues" evidence="1">
    <location>
        <begin position="8"/>
        <end position="19"/>
    </location>
</feature>
<organism evidence="2 3">
    <name type="scientific">Chaetomium fimeti</name>
    <dbReference type="NCBI Taxonomy" id="1854472"/>
    <lineage>
        <taxon>Eukaryota</taxon>
        <taxon>Fungi</taxon>
        <taxon>Dikarya</taxon>
        <taxon>Ascomycota</taxon>
        <taxon>Pezizomycotina</taxon>
        <taxon>Sordariomycetes</taxon>
        <taxon>Sordariomycetidae</taxon>
        <taxon>Sordariales</taxon>
        <taxon>Chaetomiaceae</taxon>
        <taxon>Chaetomium</taxon>
    </lineage>
</organism>
<protein>
    <submittedName>
        <fullName evidence="2">Uncharacterized protein</fullName>
    </submittedName>
</protein>
<feature type="region of interest" description="Disordered" evidence="1">
    <location>
        <begin position="1"/>
        <end position="23"/>
    </location>
</feature>
<dbReference type="EMBL" id="JAUEPN010000005">
    <property type="protein sequence ID" value="KAK3295072.1"/>
    <property type="molecule type" value="Genomic_DNA"/>
</dbReference>
<reference evidence="2" key="2">
    <citation type="submission" date="2023-06" db="EMBL/GenBank/DDBJ databases">
        <authorList>
            <consortium name="Lawrence Berkeley National Laboratory"/>
            <person name="Haridas S."/>
            <person name="Hensen N."/>
            <person name="Bonometti L."/>
            <person name="Westerberg I."/>
            <person name="Brannstrom I.O."/>
            <person name="Guillou S."/>
            <person name="Cros-Aarteil S."/>
            <person name="Calhoun S."/>
            <person name="Kuo A."/>
            <person name="Mondo S."/>
            <person name="Pangilinan J."/>
            <person name="Riley R."/>
            <person name="Labutti K."/>
            <person name="Andreopoulos B."/>
            <person name="Lipzen A."/>
            <person name="Chen C."/>
            <person name="Yanf M."/>
            <person name="Daum C."/>
            <person name="Ng V."/>
            <person name="Clum A."/>
            <person name="Steindorff A."/>
            <person name="Ohm R."/>
            <person name="Martin F."/>
            <person name="Silar P."/>
            <person name="Natvig D."/>
            <person name="Lalanne C."/>
            <person name="Gautier V."/>
            <person name="Ament-Velasquez S.L."/>
            <person name="Kruys A."/>
            <person name="Hutchinson M.I."/>
            <person name="Powell A.J."/>
            <person name="Barry K."/>
            <person name="Miller A.N."/>
            <person name="Grigoriev I.V."/>
            <person name="Debuchy R."/>
            <person name="Gladieux P."/>
            <person name="Thoren M.H."/>
            <person name="Johannesson H."/>
        </authorList>
    </citation>
    <scope>NUCLEOTIDE SEQUENCE</scope>
    <source>
        <strain evidence="2">CBS 168.71</strain>
    </source>
</reference>